<dbReference type="EMBL" id="NMUH01005988">
    <property type="protein sequence ID" value="MQM14172.1"/>
    <property type="molecule type" value="Genomic_DNA"/>
</dbReference>
<dbReference type="AlphaFoldDB" id="A0A843WUC3"/>
<reference evidence="1" key="1">
    <citation type="submission" date="2017-07" db="EMBL/GenBank/DDBJ databases">
        <title>Taro Niue Genome Assembly and Annotation.</title>
        <authorList>
            <person name="Atibalentja N."/>
            <person name="Keating K."/>
            <person name="Fields C.J."/>
        </authorList>
    </citation>
    <scope>NUCLEOTIDE SEQUENCE</scope>
    <source>
        <strain evidence="1">Niue_2</strain>
        <tissue evidence="1">Leaf</tissue>
    </source>
</reference>
<evidence type="ECO:0000313" key="2">
    <source>
        <dbReference type="Proteomes" id="UP000652761"/>
    </source>
</evidence>
<protein>
    <submittedName>
        <fullName evidence="1">Uncharacterized protein</fullName>
    </submittedName>
</protein>
<dbReference type="Proteomes" id="UP000652761">
    <property type="component" value="Unassembled WGS sequence"/>
</dbReference>
<evidence type="ECO:0000313" key="1">
    <source>
        <dbReference type="EMBL" id="MQM14172.1"/>
    </source>
</evidence>
<name>A0A843WUC3_COLES</name>
<organism evidence="1 2">
    <name type="scientific">Colocasia esculenta</name>
    <name type="common">Wild taro</name>
    <name type="synonym">Arum esculentum</name>
    <dbReference type="NCBI Taxonomy" id="4460"/>
    <lineage>
        <taxon>Eukaryota</taxon>
        <taxon>Viridiplantae</taxon>
        <taxon>Streptophyta</taxon>
        <taxon>Embryophyta</taxon>
        <taxon>Tracheophyta</taxon>
        <taxon>Spermatophyta</taxon>
        <taxon>Magnoliopsida</taxon>
        <taxon>Liliopsida</taxon>
        <taxon>Araceae</taxon>
        <taxon>Aroideae</taxon>
        <taxon>Colocasieae</taxon>
        <taxon>Colocasia</taxon>
    </lineage>
</organism>
<comment type="caution">
    <text evidence="1">The sequence shown here is derived from an EMBL/GenBank/DDBJ whole genome shotgun (WGS) entry which is preliminary data.</text>
</comment>
<sequence length="74" mass="8259">MPFERRGVRMRSHRQSATTLPERNLGVGLKISECGLLSTGSTPPVIRVIEGDATARKPWNRGDGRLESHFWSAK</sequence>
<keyword evidence="2" id="KW-1185">Reference proteome</keyword>
<proteinExistence type="predicted"/>
<accession>A0A843WUC3</accession>
<gene>
    <name evidence="1" type="ORF">Taro_047102</name>
</gene>